<dbReference type="NCBIfam" id="TIGR01420">
    <property type="entry name" value="pilT_fam"/>
    <property type="match status" value="1"/>
</dbReference>
<dbReference type="Proteomes" id="UP000662873">
    <property type="component" value="Chromosome"/>
</dbReference>
<dbReference type="Gene3D" id="3.30.450.90">
    <property type="match status" value="1"/>
</dbReference>
<evidence type="ECO:0000259" key="2">
    <source>
        <dbReference type="PROSITE" id="PS00662"/>
    </source>
</evidence>
<name>A0A809R8P4_9BACT</name>
<dbReference type="AlphaFoldDB" id="A0A809R8P4"/>
<proteinExistence type="inferred from homology"/>
<protein>
    <submittedName>
        <fullName evidence="3">Type IV pili twitching motility protein PilT</fullName>
    </submittedName>
</protein>
<dbReference type="InterPro" id="IPR003593">
    <property type="entry name" value="AAA+_ATPase"/>
</dbReference>
<dbReference type="PANTHER" id="PTHR30486:SF12">
    <property type="entry name" value="TYPE IV PILUS ATPASE PILU"/>
    <property type="match status" value="1"/>
</dbReference>
<dbReference type="PROSITE" id="PS00662">
    <property type="entry name" value="T2SP_E"/>
    <property type="match status" value="1"/>
</dbReference>
<evidence type="ECO:0000313" key="4">
    <source>
        <dbReference type="Proteomes" id="UP000662873"/>
    </source>
</evidence>
<dbReference type="Gene3D" id="3.40.50.300">
    <property type="entry name" value="P-loop containing nucleotide triphosphate hydrolases"/>
    <property type="match status" value="1"/>
</dbReference>
<dbReference type="InterPro" id="IPR027417">
    <property type="entry name" value="P-loop_NTPase"/>
</dbReference>
<evidence type="ECO:0000313" key="3">
    <source>
        <dbReference type="EMBL" id="BBO23829.1"/>
    </source>
</evidence>
<dbReference type="InterPro" id="IPR050921">
    <property type="entry name" value="T4SS_GSP_E_ATPase"/>
</dbReference>
<dbReference type="KEGG" id="npy:NPRO_14240"/>
<dbReference type="CDD" id="cd01131">
    <property type="entry name" value="PilT"/>
    <property type="match status" value="1"/>
</dbReference>
<gene>
    <name evidence="3" type="ORF">NPRO_14240</name>
</gene>
<evidence type="ECO:0000256" key="1">
    <source>
        <dbReference type="ARBA" id="ARBA00006611"/>
    </source>
</evidence>
<dbReference type="Pfam" id="PF00437">
    <property type="entry name" value="T2SSE"/>
    <property type="match status" value="1"/>
</dbReference>
<sequence length="359" mass="40095">MRDPASINIHELIDIGYHERASDVFVKGGSPPMMRLHAKVQPLPGEWPVIDPYNAQRMIGGIMTEKQRRKFEDHMEMDLAFSVGETCRVRANIHMQRGTWGIVCRIIPTDILNIEQLGLPPVLQEFAKIRQGLVLFTGPTGSGKTTSLAAIIDVINCTRPVHIVTIEDPLEFVHRDKASYITQREVGIDTEDFQPALRAVVREAPDVILIGEMRDVATFNVAMQAGETGHLVFSTVHTSSAYETMDRIVNMFPPHEKNHLCIRLASALRAIVAQKLVPRADGLGRVAACEILVVTPTVQKIIEDGHFSDLYHAINEGEFWGMQTMNQSLLRYVKAGVISEEIALNYAGIASELKQMLRR</sequence>
<organism evidence="3 4">
    <name type="scientific">Candidatus Nitrosymbiomonas proteolyticus</name>
    <dbReference type="NCBI Taxonomy" id="2608984"/>
    <lineage>
        <taxon>Bacteria</taxon>
        <taxon>Bacillati</taxon>
        <taxon>Armatimonadota</taxon>
        <taxon>Armatimonadota incertae sedis</taxon>
        <taxon>Candidatus Nitrosymbiomonas</taxon>
    </lineage>
</organism>
<reference evidence="3" key="1">
    <citation type="journal article" name="DNA Res.">
        <title>The physiological potential of anammox bacteria as revealed by their core genome structure.</title>
        <authorList>
            <person name="Okubo T."/>
            <person name="Toyoda A."/>
            <person name="Fukuhara K."/>
            <person name="Uchiyama I."/>
            <person name="Harigaya Y."/>
            <person name="Kuroiwa M."/>
            <person name="Suzuki T."/>
            <person name="Murakami Y."/>
            <person name="Suwa Y."/>
            <person name="Takami H."/>
        </authorList>
    </citation>
    <scope>NUCLEOTIDE SEQUENCE</scope>
    <source>
        <strain evidence="3">317325-2</strain>
    </source>
</reference>
<dbReference type="InterPro" id="IPR006321">
    <property type="entry name" value="PilT/PilU"/>
</dbReference>
<dbReference type="GO" id="GO:0016887">
    <property type="term" value="F:ATP hydrolysis activity"/>
    <property type="evidence" value="ECO:0007669"/>
    <property type="project" value="InterPro"/>
</dbReference>
<dbReference type="PANTHER" id="PTHR30486">
    <property type="entry name" value="TWITCHING MOTILITY PROTEIN PILT"/>
    <property type="match status" value="1"/>
</dbReference>
<dbReference type="SMART" id="SM00382">
    <property type="entry name" value="AAA"/>
    <property type="match status" value="1"/>
</dbReference>
<accession>A0A809R8P4</accession>
<dbReference type="GO" id="GO:0005524">
    <property type="term" value="F:ATP binding"/>
    <property type="evidence" value="ECO:0007669"/>
    <property type="project" value="InterPro"/>
</dbReference>
<dbReference type="SUPFAM" id="SSF52540">
    <property type="entry name" value="P-loop containing nucleoside triphosphate hydrolases"/>
    <property type="match status" value="1"/>
</dbReference>
<dbReference type="EMBL" id="AP021858">
    <property type="protein sequence ID" value="BBO23829.1"/>
    <property type="molecule type" value="Genomic_DNA"/>
</dbReference>
<dbReference type="InterPro" id="IPR001482">
    <property type="entry name" value="T2SS/T4SS_dom"/>
</dbReference>
<comment type="similarity">
    <text evidence="1">Belongs to the GSP E family.</text>
</comment>
<feature type="domain" description="Bacterial type II secretion system protein E" evidence="2">
    <location>
        <begin position="201"/>
        <end position="215"/>
    </location>
</feature>